<accession>A0A2X1N9P7</accession>
<evidence type="ECO:0000313" key="4">
    <source>
        <dbReference type="EMBL" id="SPX17027.1"/>
    </source>
</evidence>
<dbReference type="InterPro" id="IPR050197">
    <property type="entry name" value="Aldolase_class_II_sugar_metab"/>
</dbReference>
<dbReference type="GO" id="GO:0005829">
    <property type="term" value="C:cytosol"/>
    <property type="evidence" value="ECO:0007669"/>
    <property type="project" value="TreeGrafter"/>
</dbReference>
<dbReference type="PANTHER" id="PTHR22789:SF0">
    <property type="entry name" value="3-OXO-TETRONATE 4-PHOSPHATE DECARBOXYLASE-RELATED"/>
    <property type="match status" value="1"/>
</dbReference>
<feature type="domain" description="Class II aldolase/adducin N-terminal" evidence="3">
    <location>
        <begin position="2"/>
        <end position="95"/>
    </location>
</feature>
<dbReference type="Pfam" id="PF00596">
    <property type="entry name" value="Aldolase_II"/>
    <property type="match status" value="1"/>
</dbReference>
<gene>
    <name evidence="4" type="ORF">NCTC9073_04832</name>
</gene>
<dbReference type="EMBL" id="UASD01000009">
    <property type="protein sequence ID" value="SPX17027.1"/>
    <property type="molecule type" value="Genomic_DNA"/>
</dbReference>
<proteinExistence type="predicted"/>
<name>A0A2X1N9P7_ECOLX</name>
<dbReference type="Proteomes" id="UP000250780">
    <property type="component" value="Unassembled WGS sequence"/>
</dbReference>
<evidence type="ECO:0000256" key="1">
    <source>
        <dbReference type="ARBA" id="ARBA00022723"/>
    </source>
</evidence>
<keyword evidence="1" id="KW-0479">Metal-binding</keyword>
<dbReference type="Gene3D" id="3.40.225.10">
    <property type="entry name" value="Class II aldolase/adducin N-terminal domain"/>
    <property type="match status" value="1"/>
</dbReference>
<dbReference type="GO" id="GO:0019323">
    <property type="term" value="P:pentose catabolic process"/>
    <property type="evidence" value="ECO:0007669"/>
    <property type="project" value="TreeGrafter"/>
</dbReference>
<protein>
    <submittedName>
        <fullName evidence="4">Aldolase</fullName>
    </submittedName>
</protein>
<dbReference type="SUPFAM" id="SSF53639">
    <property type="entry name" value="AraD/HMP-PK domain-like"/>
    <property type="match status" value="1"/>
</dbReference>
<dbReference type="AlphaFoldDB" id="A0A2X1N9P7"/>
<reference evidence="4 5" key="1">
    <citation type="submission" date="2018-06" db="EMBL/GenBank/DDBJ databases">
        <authorList>
            <consortium name="Pathogen Informatics"/>
            <person name="Doyle S."/>
        </authorList>
    </citation>
    <scope>NUCLEOTIDE SEQUENCE [LARGE SCALE GENOMIC DNA]</scope>
    <source>
        <strain evidence="4 5">NCTC9073</strain>
    </source>
</reference>
<evidence type="ECO:0000256" key="2">
    <source>
        <dbReference type="ARBA" id="ARBA00023239"/>
    </source>
</evidence>
<organism evidence="4 5">
    <name type="scientific">Escherichia coli</name>
    <dbReference type="NCBI Taxonomy" id="562"/>
    <lineage>
        <taxon>Bacteria</taxon>
        <taxon>Pseudomonadati</taxon>
        <taxon>Pseudomonadota</taxon>
        <taxon>Gammaproteobacteria</taxon>
        <taxon>Enterobacterales</taxon>
        <taxon>Enterobacteriaceae</taxon>
        <taxon>Escherichia</taxon>
    </lineage>
</organism>
<dbReference type="InterPro" id="IPR001303">
    <property type="entry name" value="Aldolase_II/adducin_N"/>
</dbReference>
<dbReference type="InterPro" id="IPR036409">
    <property type="entry name" value="Aldolase_II/adducin_N_sf"/>
</dbReference>
<evidence type="ECO:0000259" key="3">
    <source>
        <dbReference type="Pfam" id="PF00596"/>
    </source>
</evidence>
<dbReference type="GO" id="GO:0016832">
    <property type="term" value="F:aldehyde-lyase activity"/>
    <property type="evidence" value="ECO:0007669"/>
    <property type="project" value="TreeGrafter"/>
</dbReference>
<keyword evidence="2" id="KW-0456">Lyase</keyword>
<dbReference type="GO" id="GO:0046872">
    <property type="term" value="F:metal ion binding"/>
    <property type="evidence" value="ECO:0007669"/>
    <property type="project" value="UniProtKB-KW"/>
</dbReference>
<dbReference type="PANTHER" id="PTHR22789">
    <property type="entry name" value="FUCULOSE PHOSPHATE ALDOLASE"/>
    <property type="match status" value="1"/>
</dbReference>
<sequence>MVHLHSTWSTALSCLQGLDSSNVIRPFTPYVVMRMGNVPLVPYYRPGDKRIAQDLAELAADNQAFLLANHGPVVCGESLQEAANNMEELEETAKLIFILR</sequence>
<evidence type="ECO:0000313" key="5">
    <source>
        <dbReference type="Proteomes" id="UP000250780"/>
    </source>
</evidence>